<feature type="transmembrane region" description="Helical" evidence="5">
    <location>
        <begin position="434"/>
        <end position="453"/>
    </location>
</feature>
<evidence type="ECO:0000256" key="5">
    <source>
        <dbReference type="SAM" id="Phobius"/>
    </source>
</evidence>
<proteinExistence type="inferred from homology"/>
<accession>A0A0L0W1N7</accession>
<gene>
    <name evidence="8" type="ORF">PSTG_01802</name>
</gene>
<keyword evidence="2 4" id="KW-0378">Hydrolase</keyword>
<dbReference type="Gene3D" id="3.20.20.80">
    <property type="entry name" value="Glycosidases"/>
    <property type="match status" value="1"/>
</dbReference>
<feature type="domain" description="GH26" evidence="7">
    <location>
        <begin position="1"/>
        <end position="359"/>
    </location>
</feature>
<evidence type="ECO:0000313" key="9">
    <source>
        <dbReference type="Proteomes" id="UP000054564"/>
    </source>
</evidence>
<evidence type="ECO:0000313" key="8">
    <source>
        <dbReference type="EMBL" id="KNF05175.1"/>
    </source>
</evidence>
<evidence type="ECO:0000256" key="6">
    <source>
        <dbReference type="SAM" id="SignalP"/>
    </source>
</evidence>
<dbReference type="PROSITE" id="PS51764">
    <property type="entry name" value="GH26"/>
    <property type="match status" value="1"/>
</dbReference>
<reference evidence="9" key="1">
    <citation type="submission" date="2014-03" db="EMBL/GenBank/DDBJ databases">
        <title>The Genome Sequence of Puccinia striiformis f. sp. tritici PST-78.</title>
        <authorList>
            <consortium name="The Broad Institute Genome Sequencing Platform"/>
            <person name="Cuomo C."/>
            <person name="Hulbert S."/>
            <person name="Chen X."/>
            <person name="Walker B."/>
            <person name="Young S.K."/>
            <person name="Zeng Q."/>
            <person name="Gargeya S."/>
            <person name="Fitzgerald M."/>
            <person name="Haas B."/>
            <person name="Abouelleil A."/>
            <person name="Alvarado L."/>
            <person name="Arachchi H.M."/>
            <person name="Berlin A.M."/>
            <person name="Chapman S.B."/>
            <person name="Goldberg J."/>
            <person name="Griggs A."/>
            <person name="Gujja S."/>
            <person name="Hansen M."/>
            <person name="Howarth C."/>
            <person name="Imamovic A."/>
            <person name="Larimer J."/>
            <person name="McCowan C."/>
            <person name="Montmayeur A."/>
            <person name="Murphy C."/>
            <person name="Neiman D."/>
            <person name="Pearson M."/>
            <person name="Priest M."/>
            <person name="Roberts A."/>
            <person name="Saif S."/>
            <person name="Shea T."/>
            <person name="Sisk P."/>
            <person name="Sykes S."/>
            <person name="Wortman J."/>
            <person name="Nusbaum C."/>
            <person name="Birren B."/>
        </authorList>
    </citation>
    <scope>NUCLEOTIDE SEQUENCE [LARGE SCALE GENOMIC DNA]</scope>
    <source>
        <strain evidence="9">race PST-78</strain>
    </source>
</reference>
<dbReference type="InterPro" id="IPR022790">
    <property type="entry name" value="GH26_dom"/>
</dbReference>
<protein>
    <recommendedName>
        <fullName evidence="7">GH26 domain-containing protein</fullName>
    </recommendedName>
</protein>
<dbReference type="Proteomes" id="UP000054564">
    <property type="component" value="Unassembled WGS sequence"/>
</dbReference>
<keyword evidence="5" id="KW-1133">Transmembrane helix</keyword>
<dbReference type="PANTHER" id="PTHR40079:SF4">
    <property type="entry name" value="GH26 DOMAIN-CONTAINING PROTEIN-RELATED"/>
    <property type="match status" value="1"/>
</dbReference>
<name>A0A0L0W1N7_9BASI</name>
<keyword evidence="9" id="KW-1185">Reference proteome</keyword>
<dbReference type="GO" id="GO:0006080">
    <property type="term" value="P:substituted mannan metabolic process"/>
    <property type="evidence" value="ECO:0007669"/>
    <property type="project" value="InterPro"/>
</dbReference>
<comment type="caution">
    <text evidence="8">The sequence shown here is derived from an EMBL/GenBank/DDBJ whole genome shotgun (WGS) entry which is preliminary data.</text>
</comment>
<dbReference type="InterPro" id="IPR017853">
    <property type="entry name" value="GH"/>
</dbReference>
<dbReference type="GO" id="GO:0016985">
    <property type="term" value="F:mannan endo-1,4-beta-mannosidase activity"/>
    <property type="evidence" value="ECO:0007669"/>
    <property type="project" value="InterPro"/>
</dbReference>
<comment type="similarity">
    <text evidence="1 4">Belongs to the glycosyl hydrolase 26 family.</text>
</comment>
<sequence length="472" mass="52439">MDLLKLIIIFSLSLAHHVLGAGPAMGEVDQIYFGVWVDPDLGFQDTPALFNARLQRNASVFHIAQRMPLLPYNYTTGVGGPAPEYLVENTATDAAVFLTVYPAALSAISDTDYSSLGTQLLAYTKDFNRTVFLRWAPEMQGRWNEYGQQPVAYVQAWQTMYKAVKSIAPATIIVWAPNLGHDYPYGQTANIDPTDMAVLDTNKNGELDKGDDPYTPYYPGDDYVDWIGISVYFKQFSRNVNWAQPPGFCADILTGIETQSRVNTGFDWYNQYCALKPNKACLIAESGAAYHSDVAGGATELSIKQAWWQDCMTNTTFLQAFPRIKLHMHFEFQKVEADIGPPDVRDYRLTNKTEILTAFQTDLTAVQNNYLWAQHRPITRPIQVNGPGVSAPSTASFSVPTLILQTARNPLASGLPTLFGVKRHSGVDKRRTELSRALCVVGASSLVLVWGLIGKSRKRAIHKRTPISTIVQ</sequence>
<dbReference type="AlphaFoldDB" id="A0A0L0W1N7"/>
<keyword evidence="6" id="KW-0732">Signal</keyword>
<feature type="active site" description="Proton donor" evidence="4">
    <location>
        <position position="138"/>
    </location>
</feature>
<evidence type="ECO:0000256" key="3">
    <source>
        <dbReference type="ARBA" id="ARBA00023295"/>
    </source>
</evidence>
<keyword evidence="5" id="KW-0472">Membrane</keyword>
<evidence type="ECO:0000259" key="7">
    <source>
        <dbReference type="PROSITE" id="PS51764"/>
    </source>
</evidence>
<dbReference type="OrthoDB" id="428177at2759"/>
<dbReference type="SUPFAM" id="SSF51445">
    <property type="entry name" value="(Trans)glycosidases"/>
    <property type="match status" value="1"/>
</dbReference>
<keyword evidence="3 4" id="KW-0326">Glycosidase</keyword>
<feature type="active site" description="Nucleophile" evidence="4">
    <location>
        <position position="285"/>
    </location>
</feature>
<dbReference type="PANTHER" id="PTHR40079">
    <property type="entry name" value="MANNAN ENDO-1,4-BETA-MANNOSIDASE E-RELATED"/>
    <property type="match status" value="1"/>
</dbReference>
<dbReference type="InterPro" id="IPR000805">
    <property type="entry name" value="Glyco_hydro_26"/>
</dbReference>
<evidence type="ECO:0000256" key="2">
    <source>
        <dbReference type="ARBA" id="ARBA00022801"/>
    </source>
</evidence>
<keyword evidence="5" id="KW-0812">Transmembrane</keyword>
<evidence type="ECO:0000256" key="1">
    <source>
        <dbReference type="ARBA" id="ARBA00007754"/>
    </source>
</evidence>
<evidence type="ECO:0000256" key="4">
    <source>
        <dbReference type="PROSITE-ProRule" id="PRU01100"/>
    </source>
</evidence>
<feature type="chain" id="PRO_5005550270" description="GH26 domain-containing protein" evidence="6">
    <location>
        <begin position="21"/>
        <end position="472"/>
    </location>
</feature>
<organism evidence="8 9">
    <name type="scientific">Puccinia striiformis f. sp. tritici PST-78</name>
    <dbReference type="NCBI Taxonomy" id="1165861"/>
    <lineage>
        <taxon>Eukaryota</taxon>
        <taxon>Fungi</taxon>
        <taxon>Dikarya</taxon>
        <taxon>Basidiomycota</taxon>
        <taxon>Pucciniomycotina</taxon>
        <taxon>Pucciniomycetes</taxon>
        <taxon>Pucciniales</taxon>
        <taxon>Pucciniaceae</taxon>
        <taxon>Puccinia</taxon>
    </lineage>
</organism>
<dbReference type="EMBL" id="AJIL01000009">
    <property type="protein sequence ID" value="KNF05175.1"/>
    <property type="molecule type" value="Genomic_DNA"/>
</dbReference>
<dbReference type="STRING" id="1165861.A0A0L0W1N7"/>
<feature type="signal peptide" evidence="6">
    <location>
        <begin position="1"/>
        <end position="20"/>
    </location>
</feature>